<proteinExistence type="predicted"/>
<dbReference type="KEGG" id="vg:55609917"/>
<evidence type="ECO:0000313" key="1">
    <source>
        <dbReference type="EMBL" id="AXH66933.1"/>
    </source>
</evidence>
<accession>A0A345M8W2</accession>
<name>A0A345M8W2_9CAUD</name>
<dbReference type="EMBL" id="MH576965">
    <property type="protein sequence ID" value="AXH66933.1"/>
    <property type="molecule type" value="Genomic_DNA"/>
</dbReference>
<gene>
    <name evidence="1" type="primary">226</name>
    <name evidence="1" type="ORF">SEA_STARPLATINUM_226</name>
</gene>
<organism evidence="1 2">
    <name type="scientific">Streptomyces phage StarPlatinum</name>
    <dbReference type="NCBI Taxonomy" id="2283265"/>
    <lineage>
        <taxon>Viruses</taxon>
        <taxon>Duplodnaviria</taxon>
        <taxon>Heunggongvirae</taxon>
        <taxon>Uroviricota</taxon>
        <taxon>Caudoviricetes</taxon>
        <taxon>Stanwilliamsviridae</taxon>
        <taxon>Boydwoodruffvirinae</taxon>
        <taxon>Karimacvirus</taxon>
        <taxon>Karimacvirus starplatinum</taxon>
        <taxon>Streptomyces virus StarPlatinum</taxon>
    </lineage>
</organism>
<dbReference type="GeneID" id="55609917"/>
<reference evidence="1 2" key="1">
    <citation type="submission" date="2018-07" db="EMBL/GenBank/DDBJ databases">
        <authorList>
            <person name="Cook J.L."/>
            <person name="Tucker S.D."/>
            <person name="Kassa A.K."/>
            <person name="Jones J.A."/>
            <person name="Khadka D."/>
            <person name="Klug H.M."/>
            <person name="Layton S.R."/>
            <person name="Nayek S."/>
            <person name="Bhuiyan S."/>
            <person name="Kim T."/>
            <person name="Hughes L.E."/>
            <person name="Garlena R.A."/>
            <person name="Russell D.A."/>
            <person name="Pope W.H."/>
            <person name="Jacobs-Sera D."/>
            <person name="Hatfull G.F."/>
        </authorList>
    </citation>
    <scope>NUCLEOTIDE SEQUENCE [LARGE SCALE GENOMIC DNA]</scope>
</reference>
<keyword evidence="2" id="KW-1185">Reference proteome</keyword>
<evidence type="ECO:0000313" key="2">
    <source>
        <dbReference type="Proteomes" id="UP000259988"/>
    </source>
</evidence>
<dbReference type="Proteomes" id="UP000259988">
    <property type="component" value="Segment"/>
</dbReference>
<protein>
    <submittedName>
        <fullName evidence="1">Uncharacterized protein</fullName>
    </submittedName>
</protein>
<dbReference type="RefSeq" id="YP_009839622.1">
    <property type="nucleotide sequence ID" value="NC_048721.1"/>
</dbReference>
<sequence>MIVASVFIALFATIGIAVNYNDYLKNQTIQKCIASDKVWGEGSCVDNVEDLKYIDND</sequence>